<dbReference type="EMBL" id="CAWUHB010000138">
    <property type="protein sequence ID" value="CAK7237168.1"/>
    <property type="molecule type" value="Genomic_DNA"/>
</dbReference>
<organism evidence="1 2">
    <name type="scientific">Sporothrix curviconia</name>
    <dbReference type="NCBI Taxonomy" id="1260050"/>
    <lineage>
        <taxon>Eukaryota</taxon>
        <taxon>Fungi</taxon>
        <taxon>Dikarya</taxon>
        <taxon>Ascomycota</taxon>
        <taxon>Pezizomycotina</taxon>
        <taxon>Sordariomycetes</taxon>
        <taxon>Sordariomycetidae</taxon>
        <taxon>Ophiostomatales</taxon>
        <taxon>Ophiostomataceae</taxon>
        <taxon>Sporothrix</taxon>
    </lineage>
</organism>
<accession>A0ABP0CZH9</accession>
<gene>
    <name evidence="1" type="ORF">SCUCBS95973_009870</name>
</gene>
<protein>
    <submittedName>
        <fullName evidence="1">Uncharacterized protein</fullName>
    </submittedName>
</protein>
<comment type="caution">
    <text evidence="1">The sequence shown here is derived from an EMBL/GenBank/DDBJ whole genome shotgun (WGS) entry which is preliminary data.</text>
</comment>
<reference evidence="1 2" key="1">
    <citation type="submission" date="2024-01" db="EMBL/GenBank/DDBJ databases">
        <authorList>
            <person name="Allen C."/>
            <person name="Tagirdzhanova G."/>
        </authorList>
    </citation>
    <scope>NUCLEOTIDE SEQUENCE [LARGE SCALE GENOMIC DNA]</scope>
</reference>
<name>A0ABP0CZH9_9PEZI</name>
<evidence type="ECO:0000313" key="2">
    <source>
        <dbReference type="Proteomes" id="UP001642405"/>
    </source>
</evidence>
<keyword evidence="2" id="KW-1185">Reference proteome</keyword>
<dbReference type="Pfam" id="PF21858">
    <property type="entry name" value="DUF6914"/>
    <property type="match status" value="1"/>
</dbReference>
<evidence type="ECO:0000313" key="1">
    <source>
        <dbReference type="EMBL" id="CAK7237168.1"/>
    </source>
</evidence>
<dbReference type="Proteomes" id="UP001642405">
    <property type="component" value="Unassembled WGS sequence"/>
</dbReference>
<dbReference type="InterPro" id="IPR054208">
    <property type="entry name" value="DUF6914"/>
</dbReference>
<sequence>MAAINKAVADDKRCGADCLSSTAQPALVGHMRQVFGFEAFHWSIMITPEGLEGRSCSVFEATDASEIDPVTFRLNNPTMDWWFRDKYNVDPDLSSKMLGRIVIGNIPTAVSDKDVYALFQRVPLPKRNQDPQQSCVTWVVNAIDSLQQEGWVAKFDVAEFQTRALAYADNRMKEEASTEPKVKQYIM</sequence>
<proteinExistence type="predicted"/>